<comment type="caution">
    <text evidence="4">The sequence shown here is derived from an EMBL/GenBank/DDBJ whole genome shotgun (WGS) entry which is preliminary data.</text>
</comment>
<keyword evidence="4" id="KW-0413">Isomerase</keyword>
<dbReference type="AlphaFoldDB" id="A0A5D0MT64"/>
<dbReference type="InterPro" id="IPR051785">
    <property type="entry name" value="MMCE/EMCE_epimerase"/>
</dbReference>
<dbReference type="NCBIfam" id="TIGR03081">
    <property type="entry name" value="metmalonyl_epim"/>
    <property type="match status" value="1"/>
</dbReference>
<dbReference type="InterPro" id="IPR017515">
    <property type="entry name" value="MeMalonyl-CoA_epimerase"/>
</dbReference>
<dbReference type="EMBL" id="VSIV01000045">
    <property type="protein sequence ID" value="TYB35219.1"/>
    <property type="molecule type" value="Genomic_DNA"/>
</dbReference>
<protein>
    <submittedName>
        <fullName evidence="4">Methylmalonyl-CoA epimerase</fullName>
        <ecNumber evidence="4">5.1.99.1</ecNumber>
    </submittedName>
</protein>
<dbReference type="RefSeq" id="WP_303700162.1">
    <property type="nucleotide sequence ID" value="NZ_VSIV01000045.1"/>
</dbReference>
<name>A0A5D0MT64_FLESI</name>
<dbReference type="CDD" id="cd07249">
    <property type="entry name" value="MMCE"/>
    <property type="match status" value="1"/>
</dbReference>
<dbReference type="Proteomes" id="UP000323337">
    <property type="component" value="Unassembled WGS sequence"/>
</dbReference>
<keyword evidence="2" id="KW-0479">Metal-binding</keyword>
<evidence type="ECO:0000259" key="3">
    <source>
        <dbReference type="PROSITE" id="PS51819"/>
    </source>
</evidence>
<gene>
    <name evidence="4" type="primary">mce</name>
    <name evidence="4" type="ORF">FXF49_01580</name>
</gene>
<feature type="domain" description="VOC" evidence="3">
    <location>
        <begin position="4"/>
        <end position="131"/>
    </location>
</feature>
<dbReference type="PANTHER" id="PTHR43048">
    <property type="entry name" value="METHYLMALONYL-COA EPIMERASE"/>
    <property type="match status" value="1"/>
</dbReference>
<dbReference type="EC" id="5.1.99.1" evidence="4"/>
<evidence type="ECO:0000313" key="5">
    <source>
        <dbReference type="Proteomes" id="UP000323337"/>
    </source>
</evidence>
<dbReference type="Pfam" id="PF13669">
    <property type="entry name" value="Glyoxalase_4"/>
    <property type="match status" value="1"/>
</dbReference>
<evidence type="ECO:0000256" key="2">
    <source>
        <dbReference type="ARBA" id="ARBA00022723"/>
    </source>
</evidence>
<proteinExistence type="inferred from homology"/>
<dbReference type="GO" id="GO:0004493">
    <property type="term" value="F:methylmalonyl-CoA epimerase activity"/>
    <property type="evidence" value="ECO:0007669"/>
    <property type="project" value="UniProtKB-EC"/>
</dbReference>
<dbReference type="GO" id="GO:0046872">
    <property type="term" value="F:metal ion binding"/>
    <property type="evidence" value="ECO:0007669"/>
    <property type="project" value="UniProtKB-KW"/>
</dbReference>
<comment type="similarity">
    <text evidence="1">Belongs to the methylmalonyl-CoA epimerase family.</text>
</comment>
<dbReference type="PANTHER" id="PTHR43048:SF3">
    <property type="entry name" value="METHYLMALONYL-COA EPIMERASE, MITOCHONDRIAL"/>
    <property type="match status" value="1"/>
</dbReference>
<reference evidence="4 5" key="1">
    <citation type="submission" date="2019-08" db="EMBL/GenBank/DDBJ databases">
        <title>Genomic characterization of a novel candidate phylum (ARYD3) from a high temperature, high salinity tertiary oil reservoir in north central Oklahoma, USA.</title>
        <authorList>
            <person name="Youssef N.H."/>
            <person name="Yadav A."/>
            <person name="Elshahed M.S."/>
        </authorList>
    </citation>
    <scope>NUCLEOTIDE SEQUENCE [LARGE SCALE GENOMIC DNA]</scope>
    <source>
        <strain evidence="4">ARYD1</strain>
    </source>
</reference>
<dbReference type="Gene3D" id="3.10.180.10">
    <property type="entry name" value="2,3-Dihydroxybiphenyl 1,2-Dioxygenase, domain 1"/>
    <property type="match status" value="1"/>
</dbReference>
<dbReference type="SUPFAM" id="SSF54593">
    <property type="entry name" value="Glyoxalase/Bleomycin resistance protein/Dihydroxybiphenyl dioxygenase"/>
    <property type="match status" value="1"/>
</dbReference>
<evidence type="ECO:0000313" key="4">
    <source>
        <dbReference type="EMBL" id="TYB35219.1"/>
    </source>
</evidence>
<dbReference type="InterPro" id="IPR029068">
    <property type="entry name" value="Glyas_Bleomycin-R_OHBP_Dase"/>
</dbReference>
<dbReference type="GO" id="GO:0046491">
    <property type="term" value="P:L-methylmalonyl-CoA metabolic process"/>
    <property type="evidence" value="ECO:0007669"/>
    <property type="project" value="TreeGrafter"/>
</dbReference>
<dbReference type="PROSITE" id="PS51819">
    <property type="entry name" value="VOC"/>
    <property type="match status" value="1"/>
</dbReference>
<dbReference type="InterPro" id="IPR037523">
    <property type="entry name" value="VOC_core"/>
</dbReference>
<sequence length="133" mass="14561">MLKKIDHIGIAVKSLEEAVRFYETLGVNVASYEEVPSQKVKVAFIKLGDSNIELLEPTNEDSPVAKFLDKKGEGVHHLCYEVSDVFESLDVMKKDGMKLINEEPVKGAHGKLVAFVHPKSANGVLTELSQPAG</sequence>
<organism evidence="4 5">
    <name type="scientific">Flexistipes sinusarabici</name>
    <dbReference type="NCBI Taxonomy" id="2352"/>
    <lineage>
        <taxon>Bacteria</taxon>
        <taxon>Pseudomonadati</taxon>
        <taxon>Deferribacterota</taxon>
        <taxon>Deferribacteres</taxon>
        <taxon>Deferribacterales</taxon>
        <taxon>Flexistipitaceae</taxon>
        <taxon>Flexistipes</taxon>
    </lineage>
</organism>
<evidence type="ECO:0000256" key="1">
    <source>
        <dbReference type="ARBA" id="ARBA00009308"/>
    </source>
</evidence>
<accession>A0A5D0MT64</accession>